<gene>
    <name evidence="1" type="ORF">SDC9_208360</name>
</gene>
<reference evidence="1" key="1">
    <citation type="submission" date="2019-08" db="EMBL/GenBank/DDBJ databases">
        <authorList>
            <person name="Kucharzyk K."/>
            <person name="Murdoch R.W."/>
            <person name="Higgins S."/>
            <person name="Loffler F."/>
        </authorList>
    </citation>
    <scope>NUCLEOTIDE SEQUENCE</scope>
</reference>
<dbReference type="AlphaFoldDB" id="A0A645JAJ1"/>
<protein>
    <submittedName>
        <fullName evidence="1">Uncharacterized protein</fullName>
    </submittedName>
</protein>
<organism evidence="1">
    <name type="scientific">bioreactor metagenome</name>
    <dbReference type="NCBI Taxonomy" id="1076179"/>
    <lineage>
        <taxon>unclassified sequences</taxon>
        <taxon>metagenomes</taxon>
        <taxon>ecological metagenomes</taxon>
    </lineage>
</organism>
<sequence>MAFALADGAFHIVGQGGEVFCRLAVAAQKRIQPAVFFAFHLFHLFKK</sequence>
<evidence type="ECO:0000313" key="1">
    <source>
        <dbReference type="EMBL" id="MPN60631.1"/>
    </source>
</evidence>
<dbReference type="EMBL" id="VSSQ01136156">
    <property type="protein sequence ID" value="MPN60631.1"/>
    <property type="molecule type" value="Genomic_DNA"/>
</dbReference>
<name>A0A645JAJ1_9ZZZZ</name>
<accession>A0A645JAJ1</accession>
<comment type="caution">
    <text evidence="1">The sequence shown here is derived from an EMBL/GenBank/DDBJ whole genome shotgun (WGS) entry which is preliminary data.</text>
</comment>
<proteinExistence type="predicted"/>